<keyword evidence="2" id="KW-1185">Reference proteome</keyword>
<proteinExistence type="predicted"/>
<accession>A0AAE0F7P1</accession>
<dbReference type="EMBL" id="LGRX02023363">
    <property type="protein sequence ID" value="KAK3254617.1"/>
    <property type="molecule type" value="Genomic_DNA"/>
</dbReference>
<dbReference type="AlphaFoldDB" id="A0AAE0F7P1"/>
<dbReference type="Proteomes" id="UP001190700">
    <property type="component" value="Unassembled WGS sequence"/>
</dbReference>
<dbReference type="SUPFAM" id="SSF51197">
    <property type="entry name" value="Clavaminate synthase-like"/>
    <property type="match status" value="1"/>
</dbReference>
<organism evidence="1 2">
    <name type="scientific">Cymbomonas tetramitiformis</name>
    <dbReference type="NCBI Taxonomy" id="36881"/>
    <lineage>
        <taxon>Eukaryota</taxon>
        <taxon>Viridiplantae</taxon>
        <taxon>Chlorophyta</taxon>
        <taxon>Pyramimonadophyceae</taxon>
        <taxon>Pyramimonadales</taxon>
        <taxon>Pyramimonadaceae</taxon>
        <taxon>Cymbomonas</taxon>
    </lineage>
</organism>
<evidence type="ECO:0000313" key="2">
    <source>
        <dbReference type="Proteomes" id="UP001190700"/>
    </source>
</evidence>
<name>A0AAE0F7P1_9CHLO</name>
<comment type="caution">
    <text evidence="1">The sequence shown here is derived from an EMBL/GenBank/DDBJ whole genome shotgun (WGS) entry which is preliminary data.</text>
</comment>
<gene>
    <name evidence="1" type="ORF">CYMTET_36173</name>
</gene>
<evidence type="ECO:0000313" key="1">
    <source>
        <dbReference type="EMBL" id="KAK3254617.1"/>
    </source>
</evidence>
<dbReference type="Gene3D" id="2.60.120.620">
    <property type="entry name" value="q2cbj1_9rhob like domain"/>
    <property type="match status" value="1"/>
</dbReference>
<evidence type="ECO:0008006" key="3">
    <source>
        <dbReference type="Google" id="ProtNLM"/>
    </source>
</evidence>
<reference evidence="1 2" key="1">
    <citation type="journal article" date="2015" name="Genome Biol. Evol.">
        <title>Comparative Genomics of a Bacterivorous Green Alga Reveals Evolutionary Causalities and Consequences of Phago-Mixotrophic Mode of Nutrition.</title>
        <authorList>
            <person name="Burns J.A."/>
            <person name="Paasch A."/>
            <person name="Narechania A."/>
            <person name="Kim E."/>
        </authorList>
    </citation>
    <scope>NUCLEOTIDE SEQUENCE [LARGE SCALE GENOMIC DNA]</scope>
    <source>
        <strain evidence="1 2">PLY_AMNH</strain>
    </source>
</reference>
<sequence length="80" mass="8723">IVFHGMALHSAGGNPSVKPRRVLSTRWVGDDARCAARPWETSPPVHTDGTRLLPRYGLLSAVQLNVSAESVYKSSAYNVF</sequence>
<feature type="non-terminal residue" evidence="1">
    <location>
        <position position="1"/>
    </location>
</feature>
<protein>
    <recommendedName>
        <fullName evidence="3">Phytanoyl-CoA dioxygenase</fullName>
    </recommendedName>
</protein>